<feature type="transmembrane region" description="Helical" evidence="1">
    <location>
        <begin position="51"/>
        <end position="70"/>
    </location>
</feature>
<evidence type="ECO:0000259" key="2">
    <source>
        <dbReference type="Pfam" id="PF00892"/>
    </source>
</evidence>
<feature type="transmembrane region" description="Helical" evidence="1">
    <location>
        <begin position="136"/>
        <end position="155"/>
    </location>
</feature>
<name>A0A4R3LXQ6_9HYPH</name>
<dbReference type="InterPro" id="IPR037185">
    <property type="entry name" value="EmrE-like"/>
</dbReference>
<keyword evidence="1" id="KW-0812">Transmembrane</keyword>
<evidence type="ECO:0000313" key="3">
    <source>
        <dbReference type="EMBL" id="TCT05434.1"/>
    </source>
</evidence>
<dbReference type="EMBL" id="SMAK01000013">
    <property type="protein sequence ID" value="TCT05434.1"/>
    <property type="molecule type" value="Genomic_DNA"/>
</dbReference>
<feature type="transmembrane region" description="Helical" evidence="1">
    <location>
        <begin position="109"/>
        <end position="127"/>
    </location>
</feature>
<feature type="transmembrane region" description="Helical" evidence="1">
    <location>
        <begin position="251"/>
        <end position="267"/>
    </location>
</feature>
<dbReference type="PANTHER" id="PTHR22911:SF103">
    <property type="entry name" value="BLR2811 PROTEIN"/>
    <property type="match status" value="1"/>
</dbReference>
<feature type="domain" description="EamA" evidence="2">
    <location>
        <begin position="159"/>
        <end position="286"/>
    </location>
</feature>
<dbReference type="GO" id="GO:0016020">
    <property type="term" value="C:membrane"/>
    <property type="evidence" value="ECO:0007669"/>
    <property type="project" value="InterPro"/>
</dbReference>
<gene>
    <name evidence="3" type="ORF">EDC22_11356</name>
</gene>
<reference evidence="3 4" key="1">
    <citation type="submission" date="2019-03" db="EMBL/GenBank/DDBJ databases">
        <title>Genomic Encyclopedia of Type Strains, Phase IV (KMG-IV): sequencing the most valuable type-strain genomes for metagenomic binning, comparative biology and taxonomic classification.</title>
        <authorList>
            <person name="Goeker M."/>
        </authorList>
    </citation>
    <scope>NUCLEOTIDE SEQUENCE [LARGE SCALE GENOMIC DNA]</scope>
    <source>
        <strain evidence="3 4">DSM 19345</strain>
    </source>
</reference>
<evidence type="ECO:0000256" key="1">
    <source>
        <dbReference type="SAM" id="Phobius"/>
    </source>
</evidence>
<keyword evidence="4" id="KW-1185">Reference proteome</keyword>
<accession>A0A4R3LXQ6</accession>
<feature type="transmembrane region" description="Helical" evidence="1">
    <location>
        <begin position="20"/>
        <end position="45"/>
    </location>
</feature>
<dbReference type="SUPFAM" id="SSF103481">
    <property type="entry name" value="Multidrug resistance efflux transporter EmrE"/>
    <property type="match status" value="2"/>
</dbReference>
<dbReference type="Pfam" id="PF00892">
    <property type="entry name" value="EamA"/>
    <property type="match status" value="2"/>
</dbReference>
<dbReference type="AlphaFoldDB" id="A0A4R3LXQ6"/>
<dbReference type="OrthoDB" id="9815809at2"/>
<proteinExistence type="predicted"/>
<feature type="transmembrane region" description="Helical" evidence="1">
    <location>
        <begin position="219"/>
        <end position="239"/>
    </location>
</feature>
<comment type="caution">
    <text evidence="3">The sequence shown here is derived from an EMBL/GenBank/DDBJ whole genome shotgun (WGS) entry which is preliminary data.</text>
</comment>
<feature type="domain" description="EamA" evidence="2">
    <location>
        <begin position="18"/>
        <end position="150"/>
    </location>
</feature>
<feature type="transmembrane region" description="Helical" evidence="1">
    <location>
        <begin position="161"/>
        <end position="181"/>
    </location>
</feature>
<feature type="transmembrane region" description="Helical" evidence="1">
    <location>
        <begin position="82"/>
        <end position="103"/>
    </location>
</feature>
<dbReference type="InterPro" id="IPR000620">
    <property type="entry name" value="EamA_dom"/>
</dbReference>
<evidence type="ECO:0000313" key="4">
    <source>
        <dbReference type="Proteomes" id="UP000295678"/>
    </source>
</evidence>
<organism evidence="3 4">
    <name type="scientific">Tepidamorphus gemmatus</name>
    <dbReference type="NCBI Taxonomy" id="747076"/>
    <lineage>
        <taxon>Bacteria</taxon>
        <taxon>Pseudomonadati</taxon>
        <taxon>Pseudomonadota</taxon>
        <taxon>Alphaproteobacteria</taxon>
        <taxon>Hyphomicrobiales</taxon>
        <taxon>Tepidamorphaceae</taxon>
        <taxon>Tepidamorphus</taxon>
    </lineage>
</organism>
<protein>
    <submittedName>
        <fullName evidence="3">Drug/metabolite transporter (DMT)-like permease</fullName>
    </submittedName>
</protein>
<keyword evidence="1" id="KW-0472">Membrane</keyword>
<dbReference type="RefSeq" id="WP_132807713.1">
    <property type="nucleotide sequence ID" value="NZ_SMAK01000013.1"/>
</dbReference>
<feature type="transmembrane region" description="Helical" evidence="1">
    <location>
        <begin position="273"/>
        <end position="291"/>
    </location>
</feature>
<feature type="transmembrane region" description="Helical" evidence="1">
    <location>
        <begin position="193"/>
        <end position="213"/>
    </location>
</feature>
<sequence>MTAPTGLTESEERRLRLRGILLMCLAGVCFSGLDTAAKLLVVEYAAMQVVFVRYLGHLALTIAAVGPSRLPRLWRTQRPVLMVLRGIALFGSTFFNFMALRYLALSETVAIAFAAPFLIAVLAGPILGEWIGPRRWAAVLVGFIGVLVVTQPGLAGFRWPMLYSVASVICYAFYAITTRMLAATDGNPVQQFYASLVGCLILLPAMPFVWIWPQDALSLGLMAATGIFGFVGHGLLINAHRHAPAPILSPFAYLQIVWMTILGYLVFAHVPGVANVIGAAIVVASGLYLLFRERKVKGSTGT</sequence>
<dbReference type="PANTHER" id="PTHR22911">
    <property type="entry name" value="ACYL-MALONYL CONDENSING ENZYME-RELATED"/>
    <property type="match status" value="1"/>
</dbReference>
<dbReference type="Proteomes" id="UP000295678">
    <property type="component" value="Unassembled WGS sequence"/>
</dbReference>
<keyword evidence="1" id="KW-1133">Transmembrane helix</keyword>